<proteinExistence type="predicted"/>
<keyword evidence="2" id="KW-1185">Reference proteome</keyword>
<name>A0ABM7MQW5_9BURK</name>
<reference evidence="1 2" key="1">
    <citation type="journal article" date="2021" name="Microbiol. Spectr.">
        <title>A Single Bacterium Capable of Oxidation and Reduction of Iron at Circumneutral pH.</title>
        <authorList>
            <person name="Kato S."/>
            <person name="Ohkuma M."/>
        </authorList>
    </citation>
    <scope>NUCLEOTIDE SEQUENCE [LARGE SCALE GENOMIC DNA]</scope>
    <source>
        <strain evidence="1 2">MIZ03</strain>
    </source>
</reference>
<protein>
    <submittedName>
        <fullName evidence="1">Uncharacterized protein</fullName>
    </submittedName>
</protein>
<evidence type="ECO:0000313" key="1">
    <source>
        <dbReference type="EMBL" id="BCO28708.1"/>
    </source>
</evidence>
<sequence>MWRVAQGWLVFRFGEEGWSGRWQLGSASRLPCLHAPIHTNPDNARPV</sequence>
<evidence type="ECO:0000313" key="2">
    <source>
        <dbReference type="Proteomes" id="UP000824366"/>
    </source>
</evidence>
<accession>A0ABM7MQW5</accession>
<dbReference type="Proteomes" id="UP000824366">
    <property type="component" value="Chromosome"/>
</dbReference>
<dbReference type="EMBL" id="AP024238">
    <property type="protein sequence ID" value="BCO28708.1"/>
    <property type="molecule type" value="Genomic_DNA"/>
</dbReference>
<gene>
    <name evidence="1" type="ORF">MIZ03_3618</name>
</gene>
<organism evidence="1 2">
    <name type="scientific">Rhodoferax lithotrophicus</name>
    <dbReference type="NCBI Taxonomy" id="2798804"/>
    <lineage>
        <taxon>Bacteria</taxon>
        <taxon>Pseudomonadati</taxon>
        <taxon>Pseudomonadota</taxon>
        <taxon>Betaproteobacteria</taxon>
        <taxon>Burkholderiales</taxon>
        <taxon>Comamonadaceae</taxon>
        <taxon>Rhodoferax</taxon>
    </lineage>
</organism>